<dbReference type="Pfam" id="PF00300">
    <property type="entry name" value="His_Phos_1"/>
    <property type="match status" value="1"/>
</dbReference>
<dbReference type="InterPro" id="IPR013078">
    <property type="entry name" value="His_Pase_superF_clade-1"/>
</dbReference>
<evidence type="ECO:0000313" key="1">
    <source>
        <dbReference type="EMBL" id="NIH55600.1"/>
    </source>
</evidence>
<proteinExistence type="predicted"/>
<protein>
    <submittedName>
        <fullName evidence="1">Broad specificity phosphatase PhoE</fullName>
    </submittedName>
</protein>
<dbReference type="Gene3D" id="3.40.50.1240">
    <property type="entry name" value="Phosphoglycerate mutase-like"/>
    <property type="match status" value="1"/>
</dbReference>
<gene>
    <name evidence="1" type="ORF">FB473_000245</name>
</gene>
<dbReference type="PANTHER" id="PTHR48100">
    <property type="entry name" value="BROAD-SPECIFICITY PHOSPHATASE YOR283W-RELATED"/>
    <property type="match status" value="1"/>
</dbReference>
<accession>A0ABX0SC38</accession>
<dbReference type="Proteomes" id="UP000749311">
    <property type="component" value="Unassembled WGS sequence"/>
</dbReference>
<dbReference type="CDD" id="cd07067">
    <property type="entry name" value="HP_PGM_like"/>
    <property type="match status" value="1"/>
</dbReference>
<dbReference type="PANTHER" id="PTHR48100:SF51">
    <property type="entry name" value="PHOSPHOGLYCERATE MUTASE"/>
    <property type="match status" value="1"/>
</dbReference>
<dbReference type="SUPFAM" id="SSF53254">
    <property type="entry name" value="Phosphoglycerate mutase-like"/>
    <property type="match status" value="1"/>
</dbReference>
<dbReference type="InterPro" id="IPR050275">
    <property type="entry name" value="PGM_Phosphatase"/>
</dbReference>
<name>A0ABX0SC38_9ACTN</name>
<organism evidence="1 2">
    <name type="scientific">Brooklawnia cerclae</name>
    <dbReference type="NCBI Taxonomy" id="349934"/>
    <lineage>
        <taxon>Bacteria</taxon>
        <taxon>Bacillati</taxon>
        <taxon>Actinomycetota</taxon>
        <taxon>Actinomycetes</taxon>
        <taxon>Propionibacteriales</taxon>
        <taxon>Propionibacteriaceae</taxon>
        <taxon>Brooklawnia</taxon>
    </lineage>
</organism>
<keyword evidence="2" id="KW-1185">Reference proteome</keyword>
<dbReference type="SMART" id="SM00855">
    <property type="entry name" value="PGAM"/>
    <property type="match status" value="1"/>
</dbReference>
<dbReference type="EMBL" id="JAAMOZ010000001">
    <property type="protein sequence ID" value="NIH55600.1"/>
    <property type="molecule type" value="Genomic_DNA"/>
</dbReference>
<reference evidence="1 2" key="1">
    <citation type="submission" date="2020-02" db="EMBL/GenBank/DDBJ databases">
        <title>Sequencing the genomes of 1000 actinobacteria strains.</title>
        <authorList>
            <person name="Klenk H.-P."/>
        </authorList>
    </citation>
    <scope>NUCLEOTIDE SEQUENCE [LARGE SCALE GENOMIC DNA]</scope>
    <source>
        <strain evidence="1 2">DSM 19609</strain>
    </source>
</reference>
<dbReference type="RefSeq" id="WP_167164080.1">
    <property type="nucleotide sequence ID" value="NZ_BAAAOO010000012.1"/>
</dbReference>
<comment type="caution">
    <text evidence="1">The sequence shown here is derived from an EMBL/GenBank/DDBJ whole genome shotgun (WGS) entry which is preliminary data.</text>
</comment>
<evidence type="ECO:0000313" key="2">
    <source>
        <dbReference type="Proteomes" id="UP000749311"/>
    </source>
</evidence>
<dbReference type="InterPro" id="IPR029033">
    <property type="entry name" value="His_PPase_superfam"/>
</dbReference>
<sequence>MEPNETAAPASPPVSQVHLVRHGEVRNPTGILYGRLPGYHLSDNGRAMATRLGEWFANIPLAELRTSPLERAQETMEPIAGLHPETPVTLDDRLIEADNRLAGQVFGRHSRALFDPRNLRYYVNPLRPSWGEPYADIASRMAEAVTEVGRRLAPGEQAVLVSHQLPIWSLRLYAEGRRLAHDPRKRQCTLGSVTTFRFAGGRLVGVTYAEPARDLLRDKPHRAFSSGT</sequence>